<name>A0A124GMT8_PICGL</name>
<organism evidence="1">
    <name type="scientific">Picea glauca</name>
    <name type="common">White spruce</name>
    <name type="synonym">Pinus glauca</name>
    <dbReference type="NCBI Taxonomy" id="3330"/>
    <lineage>
        <taxon>Eukaryota</taxon>
        <taxon>Viridiplantae</taxon>
        <taxon>Streptophyta</taxon>
        <taxon>Embryophyta</taxon>
        <taxon>Tracheophyta</taxon>
        <taxon>Spermatophyta</taxon>
        <taxon>Pinopsida</taxon>
        <taxon>Pinidae</taxon>
        <taxon>Conifers I</taxon>
        <taxon>Pinales</taxon>
        <taxon>Pinaceae</taxon>
        <taxon>Picea</taxon>
    </lineage>
</organism>
<sequence>MIQALHTQRRERSSDCSSKWVTTKSIKILYVFNLYLNQPLNTFERKKKESTHLKCRGSSSHSPFVMVRGNVITCVGGLAQMGSIIFFCLLRRCEIILCYTLLDRNYLSIPILA</sequence>
<geneLocation type="mitochondrion" evidence="1"/>
<comment type="caution">
    <text evidence="1">The sequence shown here is derived from an EMBL/GenBank/DDBJ whole genome shotgun (WGS) entry which is preliminary data.</text>
</comment>
<evidence type="ECO:0000313" key="1">
    <source>
        <dbReference type="EMBL" id="KUM46718.1"/>
    </source>
</evidence>
<reference evidence="1" key="1">
    <citation type="journal article" date="2015" name="Genome Biol. Evol.">
        <title>Organellar Genomes of White Spruce (Picea glauca): Assembly and Annotation.</title>
        <authorList>
            <person name="Jackman S.D."/>
            <person name="Warren R.L."/>
            <person name="Gibb E.A."/>
            <person name="Vandervalk B.P."/>
            <person name="Mohamadi H."/>
            <person name="Chu J."/>
            <person name="Raymond A."/>
            <person name="Pleasance S."/>
            <person name="Coope R."/>
            <person name="Wildung M.R."/>
            <person name="Ritland C.E."/>
            <person name="Bousquet J."/>
            <person name="Jones S.J."/>
            <person name="Bohlmann J."/>
            <person name="Birol I."/>
        </authorList>
    </citation>
    <scope>NUCLEOTIDE SEQUENCE [LARGE SCALE GENOMIC DNA]</scope>
    <source>
        <tissue evidence="1">Flushing bud</tissue>
    </source>
</reference>
<proteinExistence type="predicted"/>
<dbReference type="EMBL" id="LKAM01000010">
    <property type="protein sequence ID" value="KUM46718.1"/>
    <property type="molecule type" value="Genomic_DNA"/>
</dbReference>
<keyword evidence="1" id="KW-0496">Mitochondrion</keyword>
<gene>
    <name evidence="1" type="ORF">ABT39_MTgene1398</name>
</gene>
<accession>A0A124GMT8</accession>
<protein>
    <submittedName>
        <fullName evidence="1">Uncharacterized protein</fullName>
    </submittedName>
</protein>
<dbReference type="AlphaFoldDB" id="A0A124GMT8"/>